<dbReference type="Pfam" id="PF00248">
    <property type="entry name" value="Aldo_ket_red"/>
    <property type="match status" value="1"/>
</dbReference>
<dbReference type="CDD" id="cd19152">
    <property type="entry name" value="AKR_AKR15A"/>
    <property type="match status" value="1"/>
</dbReference>
<gene>
    <name evidence="2" type="ORF">ACFQQL_02805</name>
</gene>
<keyword evidence="3" id="KW-1185">Reference proteome</keyword>
<feature type="domain" description="NADP-dependent oxidoreductase" evidence="1">
    <location>
        <begin position="11"/>
        <end position="311"/>
    </location>
</feature>
<dbReference type="InterPro" id="IPR023210">
    <property type="entry name" value="NADP_OxRdtase_dom"/>
</dbReference>
<evidence type="ECO:0000259" key="1">
    <source>
        <dbReference type="Pfam" id="PF00248"/>
    </source>
</evidence>
<dbReference type="RefSeq" id="WP_382391030.1">
    <property type="nucleotide sequence ID" value="NZ_JBHTCQ010000001.1"/>
</dbReference>
<reference evidence="3" key="1">
    <citation type="journal article" date="2019" name="Int. J. Syst. Evol. Microbiol.">
        <title>The Global Catalogue of Microorganisms (GCM) 10K type strain sequencing project: providing services to taxonomists for standard genome sequencing and annotation.</title>
        <authorList>
            <consortium name="The Broad Institute Genomics Platform"/>
            <consortium name="The Broad Institute Genome Sequencing Center for Infectious Disease"/>
            <person name="Wu L."/>
            <person name="Ma J."/>
        </authorList>
    </citation>
    <scope>NUCLEOTIDE SEQUENCE [LARGE SCALE GENOMIC DNA]</scope>
    <source>
        <strain evidence="3">JCM 1490</strain>
    </source>
</reference>
<evidence type="ECO:0000313" key="2">
    <source>
        <dbReference type="EMBL" id="MFC7404025.1"/>
    </source>
</evidence>
<sequence>MTDRVRLTRWGFGAAELGNLYETVAPDAARAAVDAAWEAGIRYFDTAPHYGIGLSERRLGDALTGRAREEYVLSTKVGRILEPDPGYREGDLDPGGFVVPATLRRRADLSPAGIERSLTDSLERLGLDAVDVAYLHDPEETARTTEEMLGALETLVTLRDSGVVRAVGAGSKDPEILRAAVTRSDLDLVMLAGRHTLLEQSADPLLGTCLEHGVGVVAVGVFNSGILADPAPGAGARYEYAAAPPDVLDRAQRLAAVCRRHGLSLPHVAVHFPLRHPAVVDVTIGMRSAAEVRDLARWAAEPVPEAVWADLAAEGLLGAADPAVAP</sequence>
<dbReference type="InterPro" id="IPR020471">
    <property type="entry name" value="AKR"/>
</dbReference>
<dbReference type="SUPFAM" id="SSF51430">
    <property type="entry name" value="NAD(P)-linked oxidoreductase"/>
    <property type="match status" value="1"/>
</dbReference>
<dbReference type="Proteomes" id="UP001596455">
    <property type="component" value="Unassembled WGS sequence"/>
</dbReference>
<dbReference type="EMBL" id="JBHTCQ010000001">
    <property type="protein sequence ID" value="MFC7404025.1"/>
    <property type="molecule type" value="Genomic_DNA"/>
</dbReference>
<dbReference type="Gene3D" id="3.20.20.100">
    <property type="entry name" value="NADP-dependent oxidoreductase domain"/>
    <property type="match status" value="1"/>
</dbReference>
<dbReference type="PANTHER" id="PTHR42686">
    <property type="entry name" value="GH17980P-RELATED"/>
    <property type="match status" value="1"/>
</dbReference>
<organism evidence="2 3">
    <name type="scientific">Georgenia alba</name>
    <dbReference type="NCBI Taxonomy" id="2233858"/>
    <lineage>
        <taxon>Bacteria</taxon>
        <taxon>Bacillati</taxon>
        <taxon>Actinomycetota</taxon>
        <taxon>Actinomycetes</taxon>
        <taxon>Micrococcales</taxon>
        <taxon>Bogoriellaceae</taxon>
        <taxon>Georgenia</taxon>
    </lineage>
</organism>
<accession>A0ABW2Q8X2</accession>
<evidence type="ECO:0000313" key="3">
    <source>
        <dbReference type="Proteomes" id="UP001596455"/>
    </source>
</evidence>
<comment type="caution">
    <text evidence="2">The sequence shown here is derived from an EMBL/GenBank/DDBJ whole genome shotgun (WGS) entry which is preliminary data.</text>
</comment>
<dbReference type="InterPro" id="IPR036812">
    <property type="entry name" value="NAD(P)_OxRdtase_dom_sf"/>
</dbReference>
<proteinExistence type="predicted"/>
<dbReference type="PANTHER" id="PTHR42686:SF1">
    <property type="entry name" value="GH17980P-RELATED"/>
    <property type="match status" value="1"/>
</dbReference>
<name>A0ABW2Q8X2_9MICO</name>
<protein>
    <submittedName>
        <fullName evidence="2">Aldo/keto reductase</fullName>
    </submittedName>
</protein>